<dbReference type="Gramene" id="Jr09_00350_p1">
    <property type="protein sequence ID" value="cds.Jr09_00350_p1"/>
    <property type="gene ID" value="Jr09_00350"/>
</dbReference>
<proteinExistence type="predicted"/>
<sequence length="278" mass="30935">TINLFYFCSPLMGSGSSKLTPEADAVPAKIRPAIHRWFEDVRRRKNENMSKKELLKDAAEEDESSRPHSLHDIERRSSSSSYESIASSIPAPIVEDKSIVASGPLESEETKLPEEHKNEGLSGKQDDKEDSKEEEEEKKQSTVVVEKVVAAVEDHETMEEEEDEEEEEEEDEEKGDYVCLGSPSFRVYCVQAAEENEEESKKGSTHKNSTSGDSTAESCSDEGQEKKTKKKGNRARRLKRAIRKGGPAVKNLIISASCYHPGCTGGDRARLLEEKAEA</sequence>
<gene>
    <name evidence="2" type="ORF">F2P56_019523</name>
</gene>
<dbReference type="AlphaFoldDB" id="A0A833UUL7"/>
<feature type="non-terminal residue" evidence="2">
    <location>
        <position position="278"/>
    </location>
</feature>
<protein>
    <submittedName>
        <fullName evidence="2">Uncharacterized protein</fullName>
    </submittedName>
</protein>
<evidence type="ECO:0000313" key="3">
    <source>
        <dbReference type="Proteomes" id="UP000619265"/>
    </source>
</evidence>
<reference evidence="2" key="1">
    <citation type="submission" date="2015-10" db="EMBL/GenBank/DDBJ databases">
        <authorList>
            <person name="Martinez-Garcia P.J."/>
            <person name="Crepeau M.W."/>
            <person name="Puiu D."/>
            <person name="Gonzalez-Ibeas D."/>
            <person name="Whalen J."/>
            <person name="Stevens K."/>
            <person name="Paul R."/>
            <person name="Butterfield T."/>
            <person name="Britton M."/>
            <person name="Reagan R."/>
            <person name="Chakraborty S."/>
            <person name="Walawage S.L."/>
            <person name="Vasquez-Gross H.A."/>
            <person name="Cardeno C."/>
            <person name="Famula R."/>
            <person name="Pratt K."/>
            <person name="Kuruganti S."/>
            <person name="Aradhya M.K."/>
            <person name="Leslie C.A."/>
            <person name="Dandekar A.M."/>
            <person name="Salzberg S.L."/>
            <person name="Wegrzyn J.L."/>
            <person name="Langley C.H."/>
            <person name="Neale D.B."/>
        </authorList>
    </citation>
    <scope>NUCLEOTIDE SEQUENCE</scope>
    <source>
        <tissue evidence="2">Leaves</tissue>
    </source>
</reference>
<name>A0A833UUL7_JUGRE</name>
<feature type="region of interest" description="Disordered" evidence="1">
    <location>
        <begin position="48"/>
        <end position="242"/>
    </location>
</feature>
<evidence type="ECO:0000313" key="2">
    <source>
        <dbReference type="EMBL" id="KAF5459585.1"/>
    </source>
</evidence>
<feature type="compositionally biased region" description="Basic and acidic residues" evidence="1">
    <location>
        <begin position="108"/>
        <end position="131"/>
    </location>
</feature>
<accession>A0A833UUL7</accession>
<dbReference type="Proteomes" id="UP000619265">
    <property type="component" value="Unassembled WGS sequence"/>
</dbReference>
<feature type="compositionally biased region" description="Basic and acidic residues" evidence="1">
    <location>
        <begin position="48"/>
        <end position="77"/>
    </location>
</feature>
<feature type="compositionally biased region" description="Low complexity" evidence="1">
    <location>
        <begin position="141"/>
        <end position="151"/>
    </location>
</feature>
<feature type="compositionally biased region" description="Acidic residues" evidence="1">
    <location>
        <begin position="156"/>
        <end position="174"/>
    </location>
</feature>
<feature type="compositionally biased region" description="Basic residues" evidence="1">
    <location>
        <begin position="227"/>
        <end position="242"/>
    </location>
</feature>
<comment type="caution">
    <text evidence="2">The sequence shown here is derived from an EMBL/GenBank/DDBJ whole genome shotgun (WGS) entry which is preliminary data.</text>
</comment>
<feature type="compositionally biased region" description="Low complexity" evidence="1">
    <location>
        <begin position="78"/>
        <end position="93"/>
    </location>
</feature>
<organism evidence="2 3">
    <name type="scientific">Juglans regia</name>
    <name type="common">English walnut</name>
    <dbReference type="NCBI Taxonomy" id="51240"/>
    <lineage>
        <taxon>Eukaryota</taxon>
        <taxon>Viridiplantae</taxon>
        <taxon>Streptophyta</taxon>
        <taxon>Embryophyta</taxon>
        <taxon>Tracheophyta</taxon>
        <taxon>Spermatophyta</taxon>
        <taxon>Magnoliopsida</taxon>
        <taxon>eudicotyledons</taxon>
        <taxon>Gunneridae</taxon>
        <taxon>Pentapetalae</taxon>
        <taxon>rosids</taxon>
        <taxon>fabids</taxon>
        <taxon>Fagales</taxon>
        <taxon>Juglandaceae</taxon>
        <taxon>Juglans</taxon>
    </lineage>
</organism>
<feature type="compositionally biased region" description="Polar residues" evidence="1">
    <location>
        <begin position="206"/>
        <end position="218"/>
    </location>
</feature>
<dbReference type="EMBL" id="LIHL02000009">
    <property type="protein sequence ID" value="KAF5459585.1"/>
    <property type="molecule type" value="Genomic_DNA"/>
</dbReference>
<reference evidence="2" key="2">
    <citation type="submission" date="2020-03" db="EMBL/GenBank/DDBJ databases">
        <title>Walnut 2.0.</title>
        <authorList>
            <person name="Marrano A."/>
            <person name="Britton M."/>
            <person name="Zimin A.V."/>
            <person name="Zaini P.A."/>
            <person name="Workman R."/>
            <person name="Puiu D."/>
            <person name="Bianco L."/>
            <person name="Allen B.J."/>
            <person name="Troggio M."/>
            <person name="Leslie C.A."/>
            <person name="Timp W."/>
            <person name="Dendekar A."/>
            <person name="Salzberg S.L."/>
            <person name="Neale D.B."/>
        </authorList>
    </citation>
    <scope>NUCLEOTIDE SEQUENCE</scope>
    <source>
        <tissue evidence="2">Leaves</tissue>
    </source>
</reference>
<evidence type="ECO:0000256" key="1">
    <source>
        <dbReference type="SAM" id="MobiDB-lite"/>
    </source>
</evidence>